<evidence type="ECO:0000256" key="4">
    <source>
        <dbReference type="ARBA" id="ARBA00022723"/>
    </source>
</evidence>
<dbReference type="GO" id="GO:0020037">
    <property type="term" value="F:heme binding"/>
    <property type="evidence" value="ECO:0007669"/>
    <property type="project" value="InterPro"/>
</dbReference>
<dbReference type="PANTHER" id="PTHR24279:SF123">
    <property type="entry name" value="CYTOCHROME P450 FAMILY 27 SUBFAMILY A MEMBER 1"/>
    <property type="match status" value="1"/>
</dbReference>
<reference evidence="10" key="2">
    <citation type="submission" date="2025-09" db="UniProtKB">
        <authorList>
            <consortium name="Ensembl"/>
        </authorList>
    </citation>
    <scope>IDENTIFICATION</scope>
</reference>
<evidence type="ECO:0000313" key="10">
    <source>
        <dbReference type="Ensembl" id="ENSSGRP00000037950.1"/>
    </source>
</evidence>
<accession>A0A672MJR7</accession>
<dbReference type="InterPro" id="IPR050479">
    <property type="entry name" value="CYP11_CYP27_families"/>
</dbReference>
<gene>
    <name evidence="10" type="primary">LOC107555903</name>
</gene>
<evidence type="ECO:0000256" key="6">
    <source>
        <dbReference type="ARBA" id="ARBA00023004"/>
    </source>
</evidence>
<dbReference type="Ensembl" id="ENSSGRT00000040707.1">
    <property type="protein sequence ID" value="ENSSGRP00000037950.1"/>
    <property type="gene ID" value="ENSSGRG00000020906.1"/>
</dbReference>
<dbReference type="GO" id="GO:0016705">
    <property type="term" value="F:oxidoreductase activity, acting on paired donors, with incorporation or reduction of molecular oxygen"/>
    <property type="evidence" value="ECO:0007669"/>
    <property type="project" value="InterPro"/>
</dbReference>
<dbReference type="GO" id="GO:0005506">
    <property type="term" value="F:iron ion binding"/>
    <property type="evidence" value="ECO:0007669"/>
    <property type="project" value="InterPro"/>
</dbReference>
<sequence length="355" mass="40309">MAGRLLVSSAERRIRFGFLRPMTVATDVRRGTVGNAAASVTVQDSHGKLKTVADLPEIKTFRMMYRLIFKQYLNRMHELDKMQFISKSMSPTGDLVSNLTNELYRFSLEVILNNVQANPCFIMGVDGSPKFEVQKIAPIHYKRSPHVYGNISELLLAGVDTTSNTMLWALYLLSRDPEAQEALYQDVTRVLKGDGIPTAQEVNSMPYLKAVIKETLRMYPVVPMNSRLIAENDVVIGGHFFPKKTTFTLCHYAISHDKKVFPEPQKFKPDRWLRDGRTRPNPFGSIPFGYGVRGCVGRRIAELEMHLALARLIKLFEIRPDPTVGEVRSLTRAVLVPDRQVNLHFVERQKTSSEQ</sequence>
<dbReference type="SUPFAM" id="SSF48264">
    <property type="entry name" value="Cytochrome P450"/>
    <property type="match status" value="1"/>
</dbReference>
<evidence type="ECO:0000256" key="5">
    <source>
        <dbReference type="ARBA" id="ARBA00023002"/>
    </source>
</evidence>
<dbReference type="Proteomes" id="UP000472262">
    <property type="component" value="Unassembled WGS sequence"/>
</dbReference>
<evidence type="ECO:0000256" key="8">
    <source>
        <dbReference type="PIRSR" id="PIRSR602401-1"/>
    </source>
</evidence>
<protein>
    <submittedName>
        <fullName evidence="10">Sterol 26-hydroxylase, mitochondrial-like</fullName>
    </submittedName>
</protein>
<dbReference type="InterPro" id="IPR002401">
    <property type="entry name" value="Cyt_P450_E_grp-I"/>
</dbReference>
<comment type="similarity">
    <text evidence="2 9">Belongs to the cytochrome P450 family.</text>
</comment>
<keyword evidence="7 9" id="KW-0503">Monooxygenase</keyword>
<dbReference type="PANTHER" id="PTHR24279">
    <property type="entry name" value="CYTOCHROME P450"/>
    <property type="match status" value="1"/>
</dbReference>
<name>A0A672MJR7_SINGR</name>
<keyword evidence="11" id="KW-1185">Reference proteome</keyword>
<dbReference type="PRINTS" id="PR00385">
    <property type="entry name" value="P450"/>
</dbReference>
<dbReference type="AlphaFoldDB" id="A0A672MJR7"/>
<comment type="cofactor">
    <cofactor evidence="1 8">
        <name>heme</name>
        <dbReference type="ChEBI" id="CHEBI:30413"/>
    </cofactor>
</comment>
<dbReference type="GO" id="GO:0006704">
    <property type="term" value="P:glucocorticoid biosynthetic process"/>
    <property type="evidence" value="ECO:0007669"/>
    <property type="project" value="TreeGrafter"/>
</dbReference>
<evidence type="ECO:0000256" key="2">
    <source>
        <dbReference type="ARBA" id="ARBA00010617"/>
    </source>
</evidence>
<dbReference type="Pfam" id="PF00067">
    <property type="entry name" value="p450"/>
    <property type="match status" value="1"/>
</dbReference>
<keyword evidence="6 8" id="KW-0408">Iron</keyword>
<keyword evidence="3 8" id="KW-0349">Heme</keyword>
<dbReference type="PROSITE" id="PS00086">
    <property type="entry name" value="CYTOCHROME_P450"/>
    <property type="match status" value="1"/>
</dbReference>
<evidence type="ECO:0000256" key="9">
    <source>
        <dbReference type="RuleBase" id="RU000461"/>
    </source>
</evidence>
<dbReference type="GO" id="GO:0071375">
    <property type="term" value="P:cellular response to peptide hormone stimulus"/>
    <property type="evidence" value="ECO:0007669"/>
    <property type="project" value="TreeGrafter"/>
</dbReference>
<keyword evidence="5 9" id="KW-0560">Oxidoreductase</keyword>
<dbReference type="GO" id="GO:0034650">
    <property type="term" value="P:cortisol metabolic process"/>
    <property type="evidence" value="ECO:0007669"/>
    <property type="project" value="TreeGrafter"/>
</dbReference>
<evidence type="ECO:0000313" key="11">
    <source>
        <dbReference type="Proteomes" id="UP000472262"/>
    </source>
</evidence>
<dbReference type="Gene3D" id="1.10.630.10">
    <property type="entry name" value="Cytochrome P450"/>
    <property type="match status" value="1"/>
</dbReference>
<keyword evidence="4 8" id="KW-0479">Metal-binding</keyword>
<feature type="binding site" description="axial binding residue" evidence="8">
    <location>
        <position position="295"/>
    </location>
    <ligand>
        <name>heme</name>
        <dbReference type="ChEBI" id="CHEBI:30413"/>
    </ligand>
    <ligandPart>
        <name>Fe</name>
        <dbReference type="ChEBI" id="CHEBI:18248"/>
    </ligandPart>
</feature>
<dbReference type="GO" id="GO:0005743">
    <property type="term" value="C:mitochondrial inner membrane"/>
    <property type="evidence" value="ECO:0007669"/>
    <property type="project" value="TreeGrafter"/>
</dbReference>
<dbReference type="InterPro" id="IPR017972">
    <property type="entry name" value="Cyt_P450_CS"/>
</dbReference>
<evidence type="ECO:0000256" key="1">
    <source>
        <dbReference type="ARBA" id="ARBA00001971"/>
    </source>
</evidence>
<dbReference type="GO" id="GO:0006700">
    <property type="term" value="P:C21-steroid hormone biosynthetic process"/>
    <property type="evidence" value="ECO:0007669"/>
    <property type="project" value="TreeGrafter"/>
</dbReference>
<dbReference type="GO" id="GO:0008203">
    <property type="term" value="P:cholesterol metabolic process"/>
    <property type="evidence" value="ECO:0007669"/>
    <property type="project" value="TreeGrafter"/>
</dbReference>
<dbReference type="InParanoid" id="A0A672MJR7"/>
<dbReference type="PRINTS" id="PR00463">
    <property type="entry name" value="EP450I"/>
</dbReference>
<evidence type="ECO:0000256" key="3">
    <source>
        <dbReference type="ARBA" id="ARBA00022617"/>
    </source>
</evidence>
<dbReference type="GO" id="GO:0004497">
    <property type="term" value="F:monooxygenase activity"/>
    <property type="evidence" value="ECO:0007669"/>
    <property type="project" value="UniProtKB-KW"/>
</dbReference>
<proteinExistence type="inferred from homology"/>
<reference evidence="10" key="1">
    <citation type="submission" date="2025-08" db="UniProtKB">
        <authorList>
            <consortium name="Ensembl"/>
        </authorList>
    </citation>
    <scope>IDENTIFICATION</scope>
</reference>
<dbReference type="InterPro" id="IPR036396">
    <property type="entry name" value="Cyt_P450_sf"/>
</dbReference>
<dbReference type="InterPro" id="IPR001128">
    <property type="entry name" value="Cyt_P450"/>
</dbReference>
<evidence type="ECO:0000256" key="7">
    <source>
        <dbReference type="ARBA" id="ARBA00023033"/>
    </source>
</evidence>
<organism evidence="10 11">
    <name type="scientific">Sinocyclocheilus grahami</name>
    <name type="common">Dianchi golden-line fish</name>
    <name type="synonym">Barbus grahami</name>
    <dbReference type="NCBI Taxonomy" id="75366"/>
    <lineage>
        <taxon>Eukaryota</taxon>
        <taxon>Metazoa</taxon>
        <taxon>Chordata</taxon>
        <taxon>Craniata</taxon>
        <taxon>Vertebrata</taxon>
        <taxon>Euteleostomi</taxon>
        <taxon>Actinopterygii</taxon>
        <taxon>Neopterygii</taxon>
        <taxon>Teleostei</taxon>
        <taxon>Ostariophysi</taxon>
        <taxon>Cypriniformes</taxon>
        <taxon>Cyprinidae</taxon>
        <taxon>Cyprininae</taxon>
        <taxon>Sinocyclocheilus</taxon>
    </lineage>
</organism>